<proteinExistence type="predicted"/>
<evidence type="ECO:0000313" key="2">
    <source>
        <dbReference type="Proteomes" id="UP000029734"/>
    </source>
</evidence>
<accession>A0A098M3C0</accession>
<gene>
    <name evidence="1" type="ORF">PWYN_20205</name>
</gene>
<dbReference type="InterPro" id="IPR009784">
    <property type="entry name" value="DUF1349"/>
</dbReference>
<comment type="caution">
    <text evidence="1">The sequence shown here is derived from an EMBL/GenBank/DDBJ whole genome shotgun (WGS) entry which is preliminary data.</text>
</comment>
<dbReference type="InterPro" id="IPR013320">
    <property type="entry name" value="ConA-like_dom_sf"/>
</dbReference>
<dbReference type="PANTHER" id="PTHR35332">
    <property type="entry name" value="REGULATION OF ENOLASE PROTEIN 1"/>
    <property type="match status" value="1"/>
</dbReference>
<organism evidence="1 2">
    <name type="scientific">Paenibacillus wynnii</name>
    <dbReference type="NCBI Taxonomy" id="268407"/>
    <lineage>
        <taxon>Bacteria</taxon>
        <taxon>Bacillati</taxon>
        <taxon>Bacillota</taxon>
        <taxon>Bacilli</taxon>
        <taxon>Bacillales</taxon>
        <taxon>Paenibacillaceae</taxon>
        <taxon>Paenibacillus</taxon>
    </lineage>
</organism>
<dbReference type="RefSeq" id="WP_036655406.1">
    <property type="nucleotide sequence ID" value="NZ_JQCR01000003.1"/>
</dbReference>
<reference evidence="1 2" key="2">
    <citation type="submission" date="2014-10" db="EMBL/GenBank/DDBJ databases">
        <title>Comparative genomics of the Paenibacillus odorifer group.</title>
        <authorList>
            <person name="Tsai Y.-C."/>
            <person name="Martin N."/>
            <person name="Korlach J."/>
            <person name="Wiedmann M."/>
        </authorList>
    </citation>
    <scope>NUCLEOTIDE SEQUENCE [LARGE SCALE GENOMIC DNA]</scope>
    <source>
        <strain evidence="1 2">DSM 18334</strain>
    </source>
</reference>
<dbReference type="SUPFAM" id="SSF49899">
    <property type="entry name" value="Concanavalin A-like lectins/glucanases"/>
    <property type="match status" value="1"/>
</dbReference>
<evidence type="ECO:0008006" key="3">
    <source>
        <dbReference type="Google" id="ProtNLM"/>
    </source>
</evidence>
<name>A0A098M3C0_9BACL</name>
<dbReference type="OrthoDB" id="9814707at2"/>
<dbReference type="Pfam" id="PF07081">
    <property type="entry name" value="DUF1349"/>
    <property type="match status" value="1"/>
</dbReference>
<evidence type="ECO:0000313" key="1">
    <source>
        <dbReference type="EMBL" id="KGE16994.1"/>
    </source>
</evidence>
<sequence length="205" mass="23281">MSFTSIPWNLGSWSNDPKSVRFEGNTLLVEAAEGSDYWEKTLYQFQHDNGHALLTPWEDTDGVEVSFKLNSLTELYDQAGIMLWYSPTQWIKAGIEMNDDIPHLGAVVTNEYSDWSLSPVPDWAGGMVTLRASRLNDAVIIRARTEEHPWRTIRVARFPFTSGKKAGPFLCAPTRSRFQVAFSHWLSTKPDEDLHIDPPIVNLND</sequence>
<keyword evidence="2" id="KW-1185">Reference proteome</keyword>
<reference evidence="1 2" key="1">
    <citation type="submission" date="2014-08" db="EMBL/GenBank/DDBJ databases">
        <authorList>
            <person name="den Bakker H.C."/>
        </authorList>
    </citation>
    <scope>NUCLEOTIDE SEQUENCE [LARGE SCALE GENOMIC DNA]</scope>
    <source>
        <strain evidence="1 2">DSM 18334</strain>
    </source>
</reference>
<dbReference type="PANTHER" id="PTHR35332:SF2">
    <property type="entry name" value="REGULATION OF ENOLASE PROTEIN 1"/>
    <property type="match status" value="1"/>
</dbReference>
<dbReference type="EMBL" id="JQCR01000003">
    <property type="protein sequence ID" value="KGE16994.1"/>
    <property type="molecule type" value="Genomic_DNA"/>
</dbReference>
<dbReference type="Gene3D" id="2.60.120.200">
    <property type="match status" value="1"/>
</dbReference>
<dbReference type="STRING" id="268407.PWYN_20205"/>
<dbReference type="eggNOG" id="COG3506">
    <property type="taxonomic scope" value="Bacteria"/>
</dbReference>
<dbReference type="Proteomes" id="UP000029734">
    <property type="component" value="Unassembled WGS sequence"/>
</dbReference>
<dbReference type="AlphaFoldDB" id="A0A098M3C0"/>
<protein>
    <recommendedName>
        <fullName evidence="3">DUF1349 domain-containing protein</fullName>
    </recommendedName>
</protein>